<dbReference type="AlphaFoldDB" id="A0A371C5H5"/>
<gene>
    <name evidence="2" type="ORF">B0I71DRAFT_170947</name>
</gene>
<dbReference type="EMBL" id="KZ858999">
    <property type="protein sequence ID" value="RDW25564.1"/>
    <property type="molecule type" value="Genomic_DNA"/>
</dbReference>
<accession>A0A371C5H5</accession>
<evidence type="ECO:0000256" key="1">
    <source>
        <dbReference type="SAM" id="MobiDB-lite"/>
    </source>
</evidence>
<feature type="region of interest" description="Disordered" evidence="1">
    <location>
        <begin position="1"/>
        <end position="78"/>
    </location>
</feature>
<protein>
    <submittedName>
        <fullName evidence="2">Uncharacterized protein</fullName>
    </submittedName>
</protein>
<evidence type="ECO:0000313" key="3">
    <source>
        <dbReference type="Proteomes" id="UP000256601"/>
    </source>
</evidence>
<evidence type="ECO:0000313" key="2">
    <source>
        <dbReference type="EMBL" id="RDW25564.1"/>
    </source>
</evidence>
<dbReference type="VEuPathDB" id="FungiDB:YALI0_A16401g"/>
<reference evidence="2 3" key="1">
    <citation type="submission" date="2018-07" db="EMBL/GenBank/DDBJ databases">
        <title>Draft Genome Assemblies for Five Robust Yarrowia lipolytica Strains Exhibiting High Lipid Production and Pentose Sugar Utilization and Sugar Alcohol Secretion from Undetoxified Lignocellulosic Biomass Hydrolysates.</title>
        <authorList>
            <consortium name="DOE Joint Genome Institute"/>
            <person name="Walker C."/>
            <person name="Ryu S."/>
            <person name="Na H."/>
            <person name="Zane M."/>
            <person name="LaButti K."/>
            <person name="Lipzen A."/>
            <person name="Haridas S."/>
            <person name="Barry K."/>
            <person name="Grigoriev I.V."/>
            <person name="Quarterman J."/>
            <person name="Slininger P."/>
            <person name="Dien B."/>
            <person name="Trinh C.T."/>
        </authorList>
    </citation>
    <scope>NUCLEOTIDE SEQUENCE [LARGE SCALE GENOMIC DNA]</scope>
    <source>
        <strain evidence="2 3">YB392</strain>
    </source>
</reference>
<sequence>MSTPDGTRGLDFQLSSEPETYDLDEIPGRAESTTPAAVNFPPRRFQSQTTQRPPSDKSHRTERAREEKVEPLTFPPLGLPADLSALTDKVAKLICNPPKESLRETPWKICRRTWPSHTQTTPTDGQPICFPMKSRSSRWRLLFSTPCYTPINVTTRLCLDTETVRTSCIATA</sequence>
<name>A0A371C5H5_YARLL</name>
<proteinExistence type="predicted"/>
<feature type="compositionally biased region" description="Basic and acidic residues" evidence="1">
    <location>
        <begin position="54"/>
        <end position="70"/>
    </location>
</feature>
<dbReference type="Proteomes" id="UP000256601">
    <property type="component" value="Unassembled WGS sequence"/>
</dbReference>
<organism evidence="2 3">
    <name type="scientific">Yarrowia lipolytica</name>
    <name type="common">Candida lipolytica</name>
    <dbReference type="NCBI Taxonomy" id="4952"/>
    <lineage>
        <taxon>Eukaryota</taxon>
        <taxon>Fungi</taxon>
        <taxon>Dikarya</taxon>
        <taxon>Ascomycota</taxon>
        <taxon>Saccharomycotina</taxon>
        <taxon>Dipodascomycetes</taxon>
        <taxon>Dipodascales</taxon>
        <taxon>Dipodascales incertae sedis</taxon>
        <taxon>Yarrowia</taxon>
    </lineage>
</organism>